<sequence length="193" mass="21685">YKDELPPDLDMPEIRGRLREEDYTPYVITSLQESDRMNLLVGTIRNSLTELELGISGALNVTEGMEALSTSLQLNRVNSTWQQLAYPSLKPLSGWFADLLSRMQQLVEWTNERSGLLKSIWISGLFNPMAFLTAVMQVTARNKQLPLDYMTNRATFLNIVDIADIIGLPANGVHIHGLFLEGASWEEGKGDDE</sequence>
<gene>
    <name evidence="2" type="ORF">SPIL2461_LOCUS18300</name>
</gene>
<dbReference type="PANTHER" id="PTHR22878:SF63">
    <property type="entry name" value="DYNEIN AXONEMAL HEAVY CHAIN 10"/>
    <property type="match status" value="1"/>
</dbReference>
<name>A0A812W8T0_SYMPI</name>
<proteinExistence type="predicted"/>
<dbReference type="GO" id="GO:0030286">
    <property type="term" value="C:dynein complex"/>
    <property type="evidence" value="ECO:0007669"/>
    <property type="project" value="InterPro"/>
</dbReference>
<dbReference type="EMBL" id="CAJNIZ010043744">
    <property type="protein sequence ID" value="CAE7667372.1"/>
    <property type="molecule type" value="Genomic_DNA"/>
</dbReference>
<dbReference type="GO" id="GO:0051959">
    <property type="term" value="F:dynein light intermediate chain binding"/>
    <property type="evidence" value="ECO:0007669"/>
    <property type="project" value="InterPro"/>
</dbReference>
<feature type="non-terminal residue" evidence="2">
    <location>
        <position position="1"/>
    </location>
</feature>
<keyword evidence="3" id="KW-1185">Reference proteome</keyword>
<evidence type="ECO:0000313" key="2">
    <source>
        <dbReference type="EMBL" id="CAE7667372.1"/>
    </source>
</evidence>
<evidence type="ECO:0000313" key="3">
    <source>
        <dbReference type="Proteomes" id="UP000649617"/>
    </source>
</evidence>
<dbReference type="Gene3D" id="1.20.1270.280">
    <property type="match status" value="1"/>
</dbReference>
<evidence type="ECO:0000259" key="1">
    <source>
        <dbReference type="Pfam" id="PF18199"/>
    </source>
</evidence>
<dbReference type="Gene3D" id="3.10.490.20">
    <property type="match status" value="1"/>
</dbReference>
<dbReference type="Pfam" id="PF18199">
    <property type="entry name" value="Dynein_C"/>
    <property type="match status" value="1"/>
</dbReference>
<dbReference type="InterPro" id="IPR041228">
    <property type="entry name" value="Dynein_C"/>
</dbReference>
<protein>
    <recommendedName>
        <fullName evidence="1">Dynein heavy chain C-terminal domain-containing protein</fullName>
    </recommendedName>
</protein>
<feature type="domain" description="Dynein heavy chain C-terminal" evidence="1">
    <location>
        <begin position="3"/>
        <end position="187"/>
    </location>
</feature>
<feature type="non-terminal residue" evidence="2">
    <location>
        <position position="193"/>
    </location>
</feature>
<dbReference type="Proteomes" id="UP000649617">
    <property type="component" value="Unassembled WGS sequence"/>
</dbReference>
<reference evidence="2" key="1">
    <citation type="submission" date="2021-02" db="EMBL/GenBank/DDBJ databases">
        <authorList>
            <person name="Dougan E. K."/>
            <person name="Rhodes N."/>
            <person name="Thang M."/>
            <person name="Chan C."/>
        </authorList>
    </citation>
    <scope>NUCLEOTIDE SEQUENCE</scope>
</reference>
<dbReference type="InterPro" id="IPR026983">
    <property type="entry name" value="DHC"/>
</dbReference>
<dbReference type="InterPro" id="IPR043160">
    <property type="entry name" value="Dynein_C_barrel"/>
</dbReference>
<dbReference type="AlphaFoldDB" id="A0A812W8T0"/>
<comment type="caution">
    <text evidence="2">The sequence shown here is derived from an EMBL/GenBank/DDBJ whole genome shotgun (WGS) entry which is preliminary data.</text>
</comment>
<accession>A0A812W8T0</accession>
<dbReference type="GO" id="GO:0007018">
    <property type="term" value="P:microtubule-based movement"/>
    <property type="evidence" value="ECO:0007669"/>
    <property type="project" value="InterPro"/>
</dbReference>
<dbReference type="PANTHER" id="PTHR22878">
    <property type="entry name" value="DYNEIN HEAVY CHAIN 6, AXONEMAL-LIKE-RELATED"/>
    <property type="match status" value="1"/>
</dbReference>
<dbReference type="GO" id="GO:0045505">
    <property type="term" value="F:dynein intermediate chain binding"/>
    <property type="evidence" value="ECO:0007669"/>
    <property type="project" value="InterPro"/>
</dbReference>
<organism evidence="2 3">
    <name type="scientific">Symbiodinium pilosum</name>
    <name type="common">Dinoflagellate</name>
    <dbReference type="NCBI Taxonomy" id="2952"/>
    <lineage>
        <taxon>Eukaryota</taxon>
        <taxon>Sar</taxon>
        <taxon>Alveolata</taxon>
        <taxon>Dinophyceae</taxon>
        <taxon>Suessiales</taxon>
        <taxon>Symbiodiniaceae</taxon>
        <taxon>Symbiodinium</taxon>
    </lineage>
</organism>
<dbReference type="OrthoDB" id="424310at2759"/>